<sequence length="432" mass="46847">MSNEPATDVSAEALSHKLAHARSLPWFRELYPRILEVLTLADLHRLPVLAVEDESGGVLFSTLGEASHRAPGGGLTLTSGGSTGNRKQITHSWAFNAAIVPLGARVFGETHERPEVVINCLAAGEMQGAFQYASAIVQHIGARLLPAGSQMGVQRVAELIQAHKVDALICTPSFAAALFNHDKVGAGQLGSLKWLYYIGEPCSKTLRDQLARDWPKLNIRSLGYSSTETGPIGFQCAHLDHGSYHLHADAMLLEVVDPLTLQAVAEEETGEFLLTPLLPDHVPLLRYRIGDRGRILRTVTKCACGSSMPVLVLEGRVETSIKLGGALITQSQVLHVLRQLLPQLQATDVQVRIDRRPEGARMRLVLAEDALTADTRSVIEDALQVEGQASALLRLPGVLGLEVKRLARQEFETTLAGKTPFFVTFEQTPAPS</sequence>
<organism evidence="2 3">
    <name type="scientific">Pseudomonas moraviensis</name>
    <dbReference type="NCBI Taxonomy" id="321662"/>
    <lineage>
        <taxon>Bacteria</taxon>
        <taxon>Pseudomonadati</taxon>
        <taxon>Pseudomonadota</taxon>
        <taxon>Gammaproteobacteria</taxon>
        <taxon>Pseudomonadales</taxon>
        <taxon>Pseudomonadaceae</taxon>
        <taxon>Pseudomonas</taxon>
    </lineage>
</organism>
<dbReference type="RefSeq" id="WP_179693159.1">
    <property type="nucleotide sequence ID" value="NZ_JACCAT010000001.1"/>
</dbReference>
<dbReference type="AlphaFoldDB" id="A0A7Y9VUR3"/>
<dbReference type="Gene3D" id="3.40.50.12780">
    <property type="entry name" value="N-terminal domain of ligase-like"/>
    <property type="match status" value="1"/>
</dbReference>
<dbReference type="Pfam" id="PF00501">
    <property type="entry name" value="AMP-binding"/>
    <property type="match status" value="1"/>
</dbReference>
<feature type="domain" description="AMP-dependent synthetase/ligase" evidence="1">
    <location>
        <begin position="79"/>
        <end position="273"/>
    </location>
</feature>
<dbReference type="Proteomes" id="UP000553035">
    <property type="component" value="Unassembled WGS sequence"/>
</dbReference>
<dbReference type="PANTHER" id="PTHR43845:SF1">
    <property type="entry name" value="BLR5969 PROTEIN"/>
    <property type="match status" value="1"/>
</dbReference>
<keyword evidence="2" id="KW-0436">Ligase</keyword>
<dbReference type="EMBL" id="JACCAT010000001">
    <property type="protein sequence ID" value="NYH08935.1"/>
    <property type="molecule type" value="Genomic_DNA"/>
</dbReference>
<dbReference type="EC" id="6.2.1.30" evidence="2"/>
<evidence type="ECO:0000313" key="3">
    <source>
        <dbReference type="Proteomes" id="UP000553035"/>
    </source>
</evidence>
<dbReference type="InterPro" id="IPR000873">
    <property type="entry name" value="AMP-dep_synth/lig_dom"/>
</dbReference>
<name>A0A7Y9VUR3_9PSED</name>
<proteinExistence type="predicted"/>
<protein>
    <submittedName>
        <fullName evidence="2">Phenylacetate-CoA ligase</fullName>
        <ecNumber evidence="2">6.2.1.30</ecNumber>
    </submittedName>
</protein>
<evidence type="ECO:0000313" key="2">
    <source>
        <dbReference type="EMBL" id="NYH08935.1"/>
    </source>
</evidence>
<dbReference type="SUPFAM" id="SSF56801">
    <property type="entry name" value="Acetyl-CoA synthetase-like"/>
    <property type="match status" value="1"/>
</dbReference>
<evidence type="ECO:0000259" key="1">
    <source>
        <dbReference type="Pfam" id="PF00501"/>
    </source>
</evidence>
<reference evidence="2 3" key="1">
    <citation type="submission" date="2020-07" db="EMBL/GenBank/DDBJ databases">
        <title>Exploring microbial biodiversity for novel pathways involved in the catabolism of aromatic compounds derived from lignin.</title>
        <authorList>
            <person name="Elkins J."/>
        </authorList>
    </citation>
    <scope>NUCLEOTIDE SEQUENCE [LARGE SCALE GENOMIC DNA]</scope>
    <source>
        <strain evidence="2 3">VanB</strain>
    </source>
</reference>
<dbReference type="InterPro" id="IPR042099">
    <property type="entry name" value="ANL_N_sf"/>
</dbReference>
<dbReference type="PANTHER" id="PTHR43845">
    <property type="entry name" value="BLR5969 PROTEIN"/>
    <property type="match status" value="1"/>
</dbReference>
<gene>
    <name evidence="2" type="ORF">GGI52_001978</name>
</gene>
<accession>A0A7Y9VUR3</accession>
<dbReference type="GO" id="GO:0047475">
    <property type="term" value="F:phenylacetate-CoA ligase activity"/>
    <property type="evidence" value="ECO:0007669"/>
    <property type="project" value="UniProtKB-EC"/>
</dbReference>
<comment type="caution">
    <text evidence="2">The sequence shown here is derived from an EMBL/GenBank/DDBJ whole genome shotgun (WGS) entry which is preliminary data.</text>
</comment>